<feature type="transmembrane region" description="Helical" evidence="7">
    <location>
        <begin position="359"/>
        <end position="387"/>
    </location>
</feature>
<keyword evidence="3 7" id="KW-0997">Cell inner membrane</keyword>
<dbReference type="PIRSF" id="PIRSF006066">
    <property type="entry name" value="HI0050"/>
    <property type="match status" value="1"/>
</dbReference>
<comment type="function">
    <text evidence="7">Part of the tripartite ATP-independent periplasmic (TRAP) transport system.</text>
</comment>
<feature type="transmembrane region" description="Helical" evidence="7">
    <location>
        <begin position="318"/>
        <end position="347"/>
    </location>
</feature>
<dbReference type="Pfam" id="PF06808">
    <property type="entry name" value="DctM"/>
    <property type="match status" value="1"/>
</dbReference>
<dbReference type="STRING" id="665126.ABB55_15250"/>
<feature type="transmembrane region" description="Helical" evidence="7">
    <location>
        <begin position="219"/>
        <end position="237"/>
    </location>
</feature>
<feature type="transmembrane region" description="Helical" evidence="7">
    <location>
        <begin position="399"/>
        <end position="423"/>
    </location>
</feature>
<comment type="subunit">
    <text evidence="7">The complex comprises the extracytoplasmic solute receptor protein and the two transmembrane proteins.</text>
</comment>
<organism evidence="9 10">
    <name type="scientific">Prosthecodimorpha hirschii</name>
    <dbReference type="NCBI Taxonomy" id="665126"/>
    <lineage>
        <taxon>Bacteria</taxon>
        <taxon>Pseudomonadati</taxon>
        <taxon>Pseudomonadota</taxon>
        <taxon>Alphaproteobacteria</taxon>
        <taxon>Hyphomicrobiales</taxon>
        <taxon>Ancalomicrobiaceae</taxon>
        <taxon>Prosthecodimorpha</taxon>
    </lineage>
</organism>
<dbReference type="RefSeq" id="WP_054359570.1">
    <property type="nucleotide sequence ID" value="NZ_LJYW01000001.1"/>
</dbReference>
<evidence type="ECO:0000256" key="7">
    <source>
        <dbReference type="RuleBase" id="RU369079"/>
    </source>
</evidence>
<feature type="transmembrane region" description="Helical" evidence="7">
    <location>
        <begin position="131"/>
        <end position="153"/>
    </location>
</feature>
<reference evidence="9 10" key="1">
    <citation type="submission" date="2015-09" db="EMBL/GenBank/DDBJ databases">
        <authorList>
            <person name="Jackson K.R."/>
            <person name="Lunt B.L."/>
            <person name="Fisher J.N.B."/>
            <person name="Gardner A.V."/>
            <person name="Bailey M.E."/>
            <person name="Deus L.M."/>
            <person name="Earl A.S."/>
            <person name="Gibby P.D."/>
            <person name="Hartmann K.A."/>
            <person name="Liu J.E."/>
            <person name="Manci A.M."/>
            <person name="Nielsen D.A."/>
            <person name="Solomon M.B."/>
            <person name="Breakwell D.P."/>
            <person name="Burnett S.H."/>
            <person name="Grose J.H."/>
        </authorList>
    </citation>
    <scope>NUCLEOTIDE SEQUENCE [LARGE SCALE GENOMIC DNA]</scope>
    <source>
        <strain evidence="9 10">16</strain>
    </source>
</reference>
<keyword evidence="2" id="KW-1003">Cell membrane</keyword>
<dbReference type="GO" id="GO:0005886">
    <property type="term" value="C:plasma membrane"/>
    <property type="evidence" value="ECO:0007669"/>
    <property type="project" value="UniProtKB-SubCell"/>
</dbReference>
<evidence type="ECO:0000256" key="6">
    <source>
        <dbReference type="ARBA" id="ARBA00023136"/>
    </source>
</evidence>
<dbReference type="NCBIfam" id="TIGR00786">
    <property type="entry name" value="dctM"/>
    <property type="match status" value="1"/>
</dbReference>
<feature type="transmembrane region" description="Helical" evidence="7">
    <location>
        <begin position="6"/>
        <end position="35"/>
    </location>
</feature>
<evidence type="ECO:0000313" key="9">
    <source>
        <dbReference type="EMBL" id="KPL53405.1"/>
    </source>
</evidence>
<feature type="transmembrane region" description="Helical" evidence="7">
    <location>
        <begin position="96"/>
        <end position="119"/>
    </location>
</feature>
<evidence type="ECO:0000256" key="5">
    <source>
        <dbReference type="ARBA" id="ARBA00022989"/>
    </source>
</evidence>
<name>A0A0P6VQD6_9HYPH</name>
<comment type="similarity">
    <text evidence="7">Belongs to the TRAP transporter large permease family.</text>
</comment>
<evidence type="ECO:0000313" key="10">
    <source>
        <dbReference type="Proteomes" id="UP000048984"/>
    </source>
</evidence>
<feature type="domain" description="TRAP C4-dicarboxylate transport system permease DctM subunit" evidence="8">
    <location>
        <begin position="9"/>
        <end position="419"/>
    </location>
</feature>
<feature type="transmembrane region" description="Helical" evidence="7">
    <location>
        <begin position="56"/>
        <end position="76"/>
    </location>
</feature>
<dbReference type="InterPro" id="IPR004681">
    <property type="entry name" value="TRAP_DctM"/>
</dbReference>
<proteinExistence type="inferred from homology"/>
<dbReference type="Proteomes" id="UP000048984">
    <property type="component" value="Unassembled WGS sequence"/>
</dbReference>
<dbReference type="GO" id="GO:0022857">
    <property type="term" value="F:transmembrane transporter activity"/>
    <property type="evidence" value="ECO:0007669"/>
    <property type="project" value="UniProtKB-UniRule"/>
</dbReference>
<evidence type="ECO:0000256" key="4">
    <source>
        <dbReference type="ARBA" id="ARBA00022692"/>
    </source>
</evidence>
<evidence type="ECO:0000256" key="1">
    <source>
        <dbReference type="ARBA" id="ARBA00004429"/>
    </source>
</evidence>
<keyword evidence="4 7" id="KW-0812">Transmembrane</keyword>
<keyword evidence="6 7" id="KW-0472">Membrane</keyword>
<dbReference type="AlphaFoldDB" id="A0A0P6VQD6"/>
<gene>
    <name evidence="9" type="ORF">ABB55_15250</name>
</gene>
<feature type="transmembrane region" description="Helical" evidence="7">
    <location>
        <begin position="243"/>
        <end position="262"/>
    </location>
</feature>
<evidence type="ECO:0000259" key="8">
    <source>
        <dbReference type="Pfam" id="PF06808"/>
    </source>
</evidence>
<dbReference type="PANTHER" id="PTHR33362">
    <property type="entry name" value="SIALIC ACID TRAP TRANSPORTER PERMEASE PROTEIN SIAT-RELATED"/>
    <property type="match status" value="1"/>
</dbReference>
<evidence type="ECO:0000256" key="3">
    <source>
        <dbReference type="ARBA" id="ARBA00022519"/>
    </source>
</evidence>
<sequence>MTTGLWTLLATVVIGGLVRLPLALVMFAGGAAYLFATRQDIGLLVGQVMNQMTAMYVLVAIPMFILAANIMNAASISDRLWAAANALVGRFRGGMGHVTVVVSMIFSSMSGSAVTDAAGPGLVATRQMQRIGGYPPGLACAITAAAATIAPIIPPSIPLVIYALISGASIGALFLAGLVPGFLMGAALMLAIRAVAGRRALPVGEVVPIRAMPAVFGRAALSLTLPVVLLGGIWTGVFTPTEAAAVAAFWALILGAAVYRRIGIQTLGSVFGESARQSASTMLLIASAFILNYAIANEGLAARLALAITDLQLGPMQFMALVNLLFLVLGCFLDGSVMMLVFVPLILPSAKALGIDLTYFGIVVTLNFMIGLITPPYGLLLFVMASLARVPLGQIIREIWPFVLALGGVLAVLTVFPSITLFLPRLFGYE</sequence>
<dbReference type="EMBL" id="LJYW01000001">
    <property type="protein sequence ID" value="KPL53405.1"/>
    <property type="molecule type" value="Genomic_DNA"/>
</dbReference>
<keyword evidence="5 7" id="KW-1133">Transmembrane helix</keyword>
<feature type="transmembrane region" description="Helical" evidence="7">
    <location>
        <begin position="283"/>
        <end position="306"/>
    </location>
</feature>
<comment type="caution">
    <text evidence="9">The sequence shown here is derived from an EMBL/GenBank/DDBJ whole genome shotgun (WGS) entry which is preliminary data.</text>
</comment>
<comment type="subcellular location">
    <subcellularLocation>
        <location evidence="1 7">Cell inner membrane</location>
        <topology evidence="1 7">Multi-pass membrane protein</topology>
    </subcellularLocation>
</comment>
<reference evidence="9 10" key="2">
    <citation type="submission" date="2015-10" db="EMBL/GenBank/DDBJ databases">
        <title>Draft Genome Sequence of Prosthecomicrobium hirschii ATCC 27832.</title>
        <authorList>
            <person name="Daniel J."/>
            <person name="Givan S.A."/>
            <person name="Brun Y.V."/>
            <person name="Brown P.J."/>
        </authorList>
    </citation>
    <scope>NUCLEOTIDE SEQUENCE [LARGE SCALE GENOMIC DNA]</scope>
    <source>
        <strain evidence="9 10">16</strain>
    </source>
</reference>
<accession>A0A0P6VQD6</accession>
<feature type="transmembrane region" description="Helical" evidence="7">
    <location>
        <begin position="159"/>
        <end position="192"/>
    </location>
</feature>
<evidence type="ECO:0000256" key="2">
    <source>
        <dbReference type="ARBA" id="ARBA00022475"/>
    </source>
</evidence>
<protein>
    <recommendedName>
        <fullName evidence="7">TRAP transporter large permease protein</fullName>
    </recommendedName>
</protein>
<dbReference type="InterPro" id="IPR010656">
    <property type="entry name" value="DctM"/>
</dbReference>
<keyword evidence="7" id="KW-0813">Transport</keyword>
<keyword evidence="10" id="KW-1185">Reference proteome</keyword>